<evidence type="ECO:0000259" key="1">
    <source>
        <dbReference type="Pfam" id="PF16363"/>
    </source>
</evidence>
<dbReference type="Pfam" id="PF16363">
    <property type="entry name" value="GDP_Man_Dehyd"/>
    <property type="match status" value="1"/>
</dbReference>
<keyword evidence="2" id="KW-0456">Lyase</keyword>
<dbReference type="PANTHER" id="PTHR43000">
    <property type="entry name" value="DTDP-D-GLUCOSE 4,6-DEHYDRATASE-RELATED"/>
    <property type="match status" value="1"/>
</dbReference>
<dbReference type="Gene3D" id="3.40.50.720">
    <property type="entry name" value="NAD(P)-binding Rossmann-like Domain"/>
    <property type="match status" value="1"/>
</dbReference>
<dbReference type="GO" id="GO:0047733">
    <property type="term" value="F:CDP-glucose 4,6-dehydratase activity"/>
    <property type="evidence" value="ECO:0007669"/>
    <property type="project" value="UniProtKB-EC"/>
</dbReference>
<dbReference type="InterPro" id="IPR036291">
    <property type="entry name" value="NAD(P)-bd_dom_sf"/>
</dbReference>
<sequence>MIDHDFWKGKRVFLTGHTGFKGSWLSIWLNELGAGVYGYALEPPTDPSLFVAADLENKIHSVKGDIRNFENLKKAVLSAQPEIVIHMAAQPLVRLSYEQPLLTYETNIMGTANLLEAMRGCASVRSVVIITTDKCYDNKEWLWGYRENDTLGGYDPYSSSKACAELVVGAYRNSFFNPKDYGRTHHVAIATARAGNVIGGGDWAKDRLVPDIVKAISEGRKVLIRNPEAIRPWQHVLEPLSGYLILAERLYTKGTEYAEAWNFGPYDADAKPVRWIVEKLCSMWPDAAGFEIDIAPKPHEASYLKLDCSKSMNRLGWKPTWNLETSLSKIMDWNLAFLRSEDIYEVSIKQISDFEADNTNNINLKT</sequence>
<dbReference type="EMBL" id="FWDM01000010">
    <property type="protein sequence ID" value="SLM11125.1"/>
    <property type="molecule type" value="Genomic_DNA"/>
</dbReference>
<organism evidence="2">
    <name type="scientific">uncultured spirochete</name>
    <dbReference type="NCBI Taxonomy" id="156406"/>
    <lineage>
        <taxon>Bacteria</taxon>
        <taxon>Pseudomonadati</taxon>
        <taxon>Spirochaetota</taxon>
        <taxon>Spirochaetia</taxon>
        <taxon>Spirochaetales</taxon>
        <taxon>environmental samples</taxon>
    </lineage>
</organism>
<dbReference type="InterPro" id="IPR016040">
    <property type="entry name" value="NAD(P)-bd_dom"/>
</dbReference>
<dbReference type="SUPFAM" id="SSF51735">
    <property type="entry name" value="NAD(P)-binding Rossmann-fold domains"/>
    <property type="match status" value="1"/>
</dbReference>
<dbReference type="AlphaFoldDB" id="A0A3P3XGQ1"/>
<dbReference type="CDD" id="cd05252">
    <property type="entry name" value="CDP_GD_SDR_e"/>
    <property type="match status" value="1"/>
</dbReference>
<proteinExistence type="predicted"/>
<gene>
    <name evidence="2" type="primary">rfbG</name>
    <name evidence="2" type="ORF">SPIROBIBN47_180006</name>
</gene>
<evidence type="ECO:0000313" key="2">
    <source>
        <dbReference type="EMBL" id="SLM11125.1"/>
    </source>
</evidence>
<dbReference type="NCBIfam" id="TIGR02622">
    <property type="entry name" value="CDP_4_6_dhtase"/>
    <property type="match status" value="1"/>
</dbReference>
<feature type="domain" description="NAD(P)-binding" evidence="1">
    <location>
        <begin position="14"/>
        <end position="328"/>
    </location>
</feature>
<name>A0A3P3XGQ1_9SPIR</name>
<accession>A0A3P3XGQ1</accession>
<reference evidence="2" key="1">
    <citation type="submission" date="2017-02" db="EMBL/GenBank/DDBJ databases">
        <authorList>
            <person name="Regsiter A."/>
            <person name="William W."/>
        </authorList>
    </citation>
    <scope>NUCLEOTIDE SEQUENCE</scope>
    <source>
        <strain evidence="2">Bib</strain>
    </source>
</reference>
<dbReference type="Gene3D" id="3.90.25.10">
    <property type="entry name" value="UDP-galactose 4-epimerase, domain 1"/>
    <property type="match status" value="1"/>
</dbReference>
<dbReference type="EC" id="4.2.1.45" evidence="2"/>
<protein>
    <submittedName>
        <fullName evidence="2">CDP-glucose 4,6-dehydratase</fullName>
        <ecNumber evidence="2">4.2.1.45</ecNumber>
    </submittedName>
</protein>
<dbReference type="InterPro" id="IPR013445">
    <property type="entry name" value="CDP_4_6_deHydtase"/>
</dbReference>